<protein>
    <submittedName>
        <fullName evidence="5">Short chain dehydrogenase</fullName>
    </submittedName>
</protein>
<accession>A0A1C7PCG0</accession>
<dbReference type="InterPro" id="IPR036291">
    <property type="entry name" value="NAD(P)-bd_dom_sf"/>
</dbReference>
<dbReference type="PIRSF" id="PIRSF000126">
    <property type="entry name" value="11-beta-HSD1"/>
    <property type="match status" value="1"/>
</dbReference>
<dbReference type="AlphaFoldDB" id="A0A1C7PCG0"/>
<dbReference type="STRING" id="1679444.PYTT_2542"/>
<evidence type="ECO:0000313" key="5">
    <source>
        <dbReference type="EMBL" id="SEI01106.1"/>
    </source>
</evidence>
<dbReference type="GO" id="GO:0016491">
    <property type="term" value="F:oxidoreductase activity"/>
    <property type="evidence" value="ECO:0007669"/>
    <property type="project" value="UniProtKB-KW"/>
</dbReference>
<dbReference type="PANTHER" id="PTHR44196:SF2">
    <property type="entry name" value="SHORT-CHAIN DEHYDROGENASE-RELATED"/>
    <property type="match status" value="1"/>
</dbReference>
<sequence>MNYQRVIITGASSGFGAAFARRLAPDVRELVLIARRRDRMETLAHELAGKYGNLAVDIRACDLSRPEERQNMIDCLMRLSPARTLLINNAGLGDYGELASSDTARNRQMLEVNICALTEMCRALAPALAAHGGDIINISSLGALLPIPDFAIYAASKAYVSSFSEALRLELKSSGVGVLAVCPGPVHTEFGAVARREGFTGNMTPGKDLFDTDVETVITAALRGISRRKACVYPSFKITCLSFLLRMMPLPVIRMVMGLRPRKISSDT</sequence>
<dbReference type="Gene3D" id="3.40.50.720">
    <property type="entry name" value="NAD(P)-binding Rossmann-like Domain"/>
    <property type="match status" value="1"/>
</dbReference>
<dbReference type="Pfam" id="PF00106">
    <property type="entry name" value="adh_short"/>
    <property type="match status" value="1"/>
</dbReference>
<dbReference type="RefSeq" id="WP_067775010.1">
    <property type="nucleotide sequence ID" value="NZ_LIGX01000020.1"/>
</dbReference>
<dbReference type="EMBL" id="LT629973">
    <property type="protein sequence ID" value="SEI01106.1"/>
    <property type="molecule type" value="Genomic_DNA"/>
</dbReference>
<evidence type="ECO:0000256" key="1">
    <source>
        <dbReference type="ARBA" id="ARBA00006484"/>
    </source>
</evidence>
<dbReference type="SMART" id="SM00822">
    <property type="entry name" value="PKS_KR"/>
    <property type="match status" value="1"/>
</dbReference>
<dbReference type="PROSITE" id="PS00061">
    <property type="entry name" value="ADH_SHORT"/>
    <property type="match status" value="1"/>
</dbReference>
<dbReference type="InterPro" id="IPR057326">
    <property type="entry name" value="KR_dom"/>
</dbReference>
<feature type="domain" description="Ketoreductase" evidence="4">
    <location>
        <begin position="4"/>
        <end position="187"/>
    </location>
</feature>
<dbReference type="PATRIC" id="fig|1679444.3.peg.2727"/>
<dbReference type="SUPFAM" id="SSF51735">
    <property type="entry name" value="NAD(P)-binding Rossmann-fold domains"/>
    <property type="match status" value="1"/>
</dbReference>
<proteinExistence type="inferred from homology"/>
<gene>
    <name evidence="5" type="ORF">PYTT_2542</name>
</gene>
<evidence type="ECO:0000256" key="3">
    <source>
        <dbReference type="RuleBase" id="RU000363"/>
    </source>
</evidence>
<name>A0A1C7PCG0_9BACT</name>
<evidence type="ECO:0000259" key="4">
    <source>
        <dbReference type="SMART" id="SM00822"/>
    </source>
</evidence>
<dbReference type="InterPro" id="IPR002347">
    <property type="entry name" value="SDR_fam"/>
</dbReference>
<dbReference type="PRINTS" id="PR00080">
    <property type="entry name" value="SDRFAMILY"/>
</dbReference>
<keyword evidence="2" id="KW-0560">Oxidoreductase</keyword>
<dbReference type="PRINTS" id="PR00081">
    <property type="entry name" value="GDHRDH"/>
</dbReference>
<reference evidence="6" key="1">
    <citation type="submission" date="2016-09" db="EMBL/GenBank/DDBJ databases">
        <authorList>
            <person name="Koehorst J."/>
        </authorList>
    </citation>
    <scope>NUCLEOTIDE SEQUENCE [LARGE SCALE GENOMIC DNA]</scope>
</reference>
<keyword evidence="6" id="KW-1185">Reference proteome</keyword>
<dbReference type="PANTHER" id="PTHR44196">
    <property type="entry name" value="DEHYDROGENASE/REDUCTASE SDR FAMILY MEMBER 7B"/>
    <property type="match status" value="1"/>
</dbReference>
<dbReference type="InterPro" id="IPR020904">
    <property type="entry name" value="Sc_DH/Rdtase_CS"/>
</dbReference>
<dbReference type="KEGG" id="agl:PYTT_2542"/>
<dbReference type="Proteomes" id="UP000176204">
    <property type="component" value="Chromosome I"/>
</dbReference>
<evidence type="ECO:0000256" key="2">
    <source>
        <dbReference type="ARBA" id="ARBA00023002"/>
    </source>
</evidence>
<comment type="similarity">
    <text evidence="1 3">Belongs to the short-chain dehydrogenases/reductases (SDR) family.</text>
</comment>
<dbReference type="GO" id="GO:0016020">
    <property type="term" value="C:membrane"/>
    <property type="evidence" value="ECO:0007669"/>
    <property type="project" value="TreeGrafter"/>
</dbReference>
<organism evidence="5 6">
    <name type="scientific">Akkermansia glycaniphila</name>
    <dbReference type="NCBI Taxonomy" id="1679444"/>
    <lineage>
        <taxon>Bacteria</taxon>
        <taxon>Pseudomonadati</taxon>
        <taxon>Verrucomicrobiota</taxon>
        <taxon>Verrucomicrobiia</taxon>
        <taxon>Verrucomicrobiales</taxon>
        <taxon>Akkermansiaceae</taxon>
        <taxon>Akkermansia</taxon>
    </lineage>
</organism>
<dbReference type="CDD" id="cd05233">
    <property type="entry name" value="SDR_c"/>
    <property type="match status" value="1"/>
</dbReference>
<evidence type="ECO:0000313" key="6">
    <source>
        <dbReference type="Proteomes" id="UP000176204"/>
    </source>
</evidence>